<organism evidence="2 3">
    <name type="scientific">Porphyromonas levii</name>
    <dbReference type="NCBI Taxonomy" id="28114"/>
    <lineage>
        <taxon>Bacteria</taxon>
        <taxon>Pseudomonadati</taxon>
        <taxon>Bacteroidota</taxon>
        <taxon>Bacteroidia</taxon>
        <taxon>Bacteroidales</taxon>
        <taxon>Porphyromonadaceae</taxon>
        <taxon>Porphyromonas</taxon>
    </lineage>
</organism>
<dbReference type="EMBL" id="SPNC01000037">
    <property type="protein sequence ID" value="TFH95819.1"/>
    <property type="molecule type" value="Genomic_DNA"/>
</dbReference>
<dbReference type="PROSITE" id="PS51257">
    <property type="entry name" value="PROKAR_LIPOPROTEIN"/>
    <property type="match status" value="1"/>
</dbReference>
<dbReference type="OrthoDB" id="9758448at2"/>
<evidence type="ECO:0000313" key="2">
    <source>
        <dbReference type="EMBL" id="TFH95819.1"/>
    </source>
</evidence>
<dbReference type="STRING" id="1122973.GCA_000379925_01021"/>
<protein>
    <submittedName>
        <fullName evidence="2">Type IX secretion system outer membrane channel protein PorV</fullName>
    </submittedName>
</protein>
<dbReference type="Gene3D" id="2.40.160.60">
    <property type="entry name" value="Outer membrane protein transport protein (OMPP1/FadL/TodX)"/>
    <property type="match status" value="2"/>
</dbReference>
<dbReference type="NCBIfam" id="NF033709">
    <property type="entry name" value="PorV_fam"/>
    <property type="match status" value="1"/>
</dbReference>
<feature type="domain" description="Type IX secretion system protein PorV" evidence="1">
    <location>
        <begin position="31"/>
        <end position="266"/>
    </location>
</feature>
<dbReference type="InterPro" id="IPR047799">
    <property type="entry name" value="T9SS_OM_PorV"/>
</dbReference>
<keyword evidence="3" id="KW-1185">Reference proteome</keyword>
<dbReference type="Proteomes" id="UP000297225">
    <property type="component" value="Unassembled WGS sequence"/>
</dbReference>
<name>A0A4Y8WQ06_9PORP</name>
<evidence type="ECO:0000259" key="1">
    <source>
        <dbReference type="Pfam" id="PF19572"/>
    </source>
</evidence>
<dbReference type="AlphaFoldDB" id="A0A4Y8WQ06"/>
<dbReference type="RefSeq" id="WP_134848868.1">
    <property type="nucleotide sequence ID" value="NZ_CP197400.1"/>
</dbReference>
<dbReference type="InterPro" id="IPR045741">
    <property type="entry name" value="PorV"/>
</dbReference>
<accession>A0A4Y8WQ06</accession>
<dbReference type="NCBIfam" id="NF033710">
    <property type="entry name" value="T9SS_OM_PorV"/>
    <property type="match status" value="1"/>
</dbReference>
<proteinExistence type="predicted"/>
<sequence>MSKLRLCGVVLVVVSLACSMRAQTGVTSYNPVVTGAPILTITPDARSAGMGEVGLTTSADAYALYHNISKLAFVDKTWGISFGYTPWLTEVAKDISLSTLAGYYGWGNTGEINHAVAASIRYFHIGQTQAFQREMLLPLTIMPYELALDAGYSIALNKHWGLGVSMRYLKSDYNYSVNEVKGRVDKLLMDVSATYQTQLRLGEEMRGDLRAAIAVNNVGGKMSYDGGKSYLFAPAILRLGVGMDVLATPEHKVGLHIEANKVMAPTLTATDRIKPEGYYAMSMWKAMGVSFGDAEGGASEELREVVWSLGAEYSYDNKLFGRIGYHHQDKSKGTNGGMTLGGGFVYEWAKVDISYFIATQANSPLNNTFRLSLGVNF</sequence>
<reference evidence="2 3" key="1">
    <citation type="submission" date="2019-03" db="EMBL/GenBank/DDBJ databases">
        <title>Porphyromonas levii Isolated from the Uterus of Dairy Cows.</title>
        <authorList>
            <person name="Francis A.M."/>
        </authorList>
    </citation>
    <scope>NUCLEOTIDE SEQUENCE [LARGE SCALE GENOMIC DNA]</scope>
    <source>
        <strain evidence="2 3">AF5678</strain>
    </source>
</reference>
<dbReference type="Pfam" id="PF19572">
    <property type="entry name" value="PorV"/>
    <property type="match status" value="1"/>
</dbReference>
<comment type="caution">
    <text evidence="2">The sequence shown here is derived from an EMBL/GenBank/DDBJ whole genome shotgun (WGS) entry which is preliminary data.</text>
</comment>
<evidence type="ECO:0000313" key="3">
    <source>
        <dbReference type="Proteomes" id="UP000297225"/>
    </source>
</evidence>
<gene>
    <name evidence="2" type="primary">porV</name>
    <name evidence="2" type="ORF">E4P47_03685</name>
</gene>